<gene>
    <name evidence="2" type="ORF">IQ260_22400</name>
</gene>
<reference evidence="2" key="1">
    <citation type="submission" date="2020-10" db="EMBL/GenBank/DDBJ databases">
        <authorList>
            <person name="Castelo-Branco R."/>
            <person name="Eusebio N."/>
            <person name="Adriana R."/>
            <person name="Vieira A."/>
            <person name="Brugerolle De Fraissinette N."/>
            <person name="Rezende De Castro R."/>
            <person name="Schneider M.P."/>
            <person name="Vasconcelos V."/>
            <person name="Leao P.N."/>
        </authorList>
    </citation>
    <scope>NUCLEOTIDE SEQUENCE</scope>
    <source>
        <strain evidence="2">LEGE 11479</strain>
    </source>
</reference>
<evidence type="ECO:0000259" key="1">
    <source>
        <dbReference type="Pfam" id="PF17676"/>
    </source>
</evidence>
<dbReference type="Gene3D" id="3.50.30.60">
    <property type="entry name" value="LD-carboxypeptidase A C-terminal domain-like"/>
    <property type="match status" value="1"/>
</dbReference>
<sequence length="54" mass="5713">IEVLQERLGDLGIPIVANLPFGHDGVNVPLPFGILTKIEATPDGSGLLSFPNFI</sequence>
<proteinExistence type="predicted"/>
<dbReference type="Pfam" id="PF17676">
    <property type="entry name" value="Peptidase_S66C"/>
    <property type="match status" value="1"/>
</dbReference>
<dbReference type="SUPFAM" id="SSF141986">
    <property type="entry name" value="LD-carboxypeptidase A C-terminal domain-like"/>
    <property type="match status" value="1"/>
</dbReference>
<keyword evidence="3" id="KW-1185">Reference proteome</keyword>
<dbReference type="AlphaFoldDB" id="A0A928ZXS4"/>
<feature type="non-terminal residue" evidence="2">
    <location>
        <position position="1"/>
    </location>
</feature>
<feature type="domain" description="LD-carboxypeptidase C-terminal" evidence="1">
    <location>
        <begin position="2"/>
        <end position="37"/>
    </location>
</feature>
<protein>
    <submittedName>
        <fullName evidence="2">LD-carboxypeptidase</fullName>
    </submittedName>
</protein>
<evidence type="ECO:0000313" key="2">
    <source>
        <dbReference type="EMBL" id="MBE9069400.1"/>
    </source>
</evidence>
<name>A0A928ZXS4_LEPEC</name>
<dbReference type="EMBL" id="JADEXP010000269">
    <property type="protein sequence ID" value="MBE9069400.1"/>
    <property type="molecule type" value="Genomic_DNA"/>
</dbReference>
<accession>A0A928ZXS4</accession>
<dbReference type="Proteomes" id="UP000615026">
    <property type="component" value="Unassembled WGS sequence"/>
</dbReference>
<evidence type="ECO:0000313" key="3">
    <source>
        <dbReference type="Proteomes" id="UP000615026"/>
    </source>
</evidence>
<dbReference type="InterPro" id="IPR027461">
    <property type="entry name" value="Carboxypeptidase_A_C_sf"/>
</dbReference>
<organism evidence="2 3">
    <name type="scientific">Leptolyngbya cf. ectocarpi LEGE 11479</name>
    <dbReference type="NCBI Taxonomy" id="1828722"/>
    <lineage>
        <taxon>Bacteria</taxon>
        <taxon>Bacillati</taxon>
        <taxon>Cyanobacteriota</taxon>
        <taxon>Cyanophyceae</taxon>
        <taxon>Leptolyngbyales</taxon>
        <taxon>Leptolyngbyaceae</taxon>
        <taxon>Leptolyngbya group</taxon>
        <taxon>Leptolyngbya</taxon>
    </lineage>
</organism>
<dbReference type="InterPro" id="IPR040921">
    <property type="entry name" value="Peptidase_S66C"/>
</dbReference>
<comment type="caution">
    <text evidence="2">The sequence shown here is derived from an EMBL/GenBank/DDBJ whole genome shotgun (WGS) entry which is preliminary data.</text>
</comment>